<evidence type="ECO:0000313" key="3">
    <source>
        <dbReference type="EMBL" id="PMD43135.1"/>
    </source>
</evidence>
<dbReference type="OrthoDB" id="3486565at2759"/>
<feature type="domain" description="Heterokaryon incompatibility" evidence="2">
    <location>
        <begin position="225"/>
        <end position="376"/>
    </location>
</feature>
<accession>A0A2J6RX92</accession>
<dbReference type="AlphaFoldDB" id="A0A2J6RX92"/>
<evidence type="ECO:0000256" key="1">
    <source>
        <dbReference type="SAM" id="MobiDB-lite"/>
    </source>
</evidence>
<evidence type="ECO:0000259" key="2">
    <source>
        <dbReference type="Pfam" id="PF06985"/>
    </source>
</evidence>
<name>A0A2J6RX92_HYAVF</name>
<dbReference type="InterPro" id="IPR010730">
    <property type="entry name" value="HET"/>
</dbReference>
<dbReference type="EMBL" id="KZ613942">
    <property type="protein sequence ID" value="PMD43135.1"/>
    <property type="molecule type" value="Genomic_DNA"/>
</dbReference>
<protein>
    <submittedName>
        <fullName evidence="3">HET-domain-containing protein</fullName>
    </submittedName>
</protein>
<feature type="compositionally biased region" description="Basic and acidic residues" evidence="1">
    <location>
        <begin position="11"/>
        <end position="22"/>
    </location>
</feature>
<organism evidence="3 4">
    <name type="scientific">Hyaloscypha variabilis (strain UAMH 11265 / GT02V1 / F)</name>
    <name type="common">Meliniomyces variabilis</name>
    <dbReference type="NCBI Taxonomy" id="1149755"/>
    <lineage>
        <taxon>Eukaryota</taxon>
        <taxon>Fungi</taxon>
        <taxon>Dikarya</taxon>
        <taxon>Ascomycota</taxon>
        <taxon>Pezizomycotina</taxon>
        <taxon>Leotiomycetes</taxon>
        <taxon>Helotiales</taxon>
        <taxon>Hyaloscyphaceae</taxon>
        <taxon>Hyaloscypha</taxon>
        <taxon>Hyaloscypha variabilis</taxon>
    </lineage>
</organism>
<gene>
    <name evidence="3" type="ORF">L207DRAFT_631287</name>
</gene>
<feature type="region of interest" description="Disordered" evidence="1">
    <location>
        <begin position="1"/>
        <end position="22"/>
    </location>
</feature>
<keyword evidence="4" id="KW-1185">Reference proteome</keyword>
<dbReference type="PANTHER" id="PTHR33112:SF10">
    <property type="entry name" value="TOL"/>
    <property type="match status" value="1"/>
</dbReference>
<sequence length="721" mass="82219">MLSLLTALTPRSRDRAEAERRASPTSLSRLCKECKRLLGKDLSNEALYSEFKIKFKIYLRGHHRKCDLCTLILQQLSPEAAGYLRERSPEQLDLVASGQQPLSSVNGPLTMSLVCDRGSEENWRVPEIVESLTLNPIQLLWVPQSLGKTDSAIHHRVESLTNSDSNWELSRTWYDRCCRSHKCGSLDSARRNLPTRLIRIDKNPLDGTPRLRLCLTDSLPSSTPYCTLSHCWGKSMIVRLIRLNLDPLQEIIYPEALSKTFRNAIQAATNFGFDYIWIDSLCIIQDDVEDWKREAATMCDVYSGSALNFAATAARDGSYGCFFNRDPRHVRTCRIQVTQIYPDRKMKRVFECMADSHWKVGVEESPLVSRGWVMQERMLAPRTLHFGATQFFWECAEIRACESFPNGLPSIKSKWADPHDESYLLKKIDNPGRLWRSAIAVYSAADLTKAEDKLIALSGVCRMLHNRTGDTYVAGLWRQNLELNLLWETRNGIHGKHKVSGLLRRNISSRPQNYRAPSWSWASHDSPVEWRGPVNWERLLQARVRIMISVLDIESVLSSPDPFGQIKSCTLRIKCGPLLPCRVTVKWTTDPNVNIGHYSVGTTKLTTATCDLDEETPAEGSVIFALVVCSYGAKCEGLLLEGTWPRGHYRRLGHWVHENQREATIDMNEDDFDSVFRETAYRELLLKSMEHHYVRENPAPEYEAFLGHDKDGLAQYVISLV</sequence>
<dbReference type="Pfam" id="PF06985">
    <property type="entry name" value="HET"/>
    <property type="match status" value="1"/>
</dbReference>
<reference evidence="3 4" key="1">
    <citation type="submission" date="2016-04" db="EMBL/GenBank/DDBJ databases">
        <title>A degradative enzymes factory behind the ericoid mycorrhizal symbiosis.</title>
        <authorList>
            <consortium name="DOE Joint Genome Institute"/>
            <person name="Martino E."/>
            <person name="Morin E."/>
            <person name="Grelet G."/>
            <person name="Kuo A."/>
            <person name="Kohler A."/>
            <person name="Daghino S."/>
            <person name="Barry K."/>
            <person name="Choi C."/>
            <person name="Cichocki N."/>
            <person name="Clum A."/>
            <person name="Copeland A."/>
            <person name="Hainaut M."/>
            <person name="Haridas S."/>
            <person name="Labutti K."/>
            <person name="Lindquist E."/>
            <person name="Lipzen A."/>
            <person name="Khouja H.-R."/>
            <person name="Murat C."/>
            <person name="Ohm R."/>
            <person name="Olson A."/>
            <person name="Spatafora J."/>
            <person name="Veneault-Fourrey C."/>
            <person name="Henrissat B."/>
            <person name="Grigoriev I."/>
            <person name="Martin F."/>
            <person name="Perotto S."/>
        </authorList>
    </citation>
    <scope>NUCLEOTIDE SEQUENCE [LARGE SCALE GENOMIC DNA]</scope>
    <source>
        <strain evidence="3 4">F</strain>
    </source>
</reference>
<dbReference type="Proteomes" id="UP000235786">
    <property type="component" value="Unassembled WGS sequence"/>
</dbReference>
<proteinExistence type="predicted"/>
<evidence type="ECO:0000313" key="4">
    <source>
        <dbReference type="Proteomes" id="UP000235786"/>
    </source>
</evidence>
<dbReference type="PANTHER" id="PTHR33112">
    <property type="entry name" value="DOMAIN PROTEIN, PUTATIVE-RELATED"/>
    <property type="match status" value="1"/>
</dbReference>